<evidence type="ECO:0000313" key="11">
    <source>
        <dbReference type="EMBL" id="MBD1401034.1"/>
    </source>
</evidence>
<evidence type="ECO:0000259" key="9">
    <source>
        <dbReference type="Pfam" id="PF21082"/>
    </source>
</evidence>
<dbReference type="AlphaFoldDB" id="A0A8J6R660"/>
<dbReference type="InterPro" id="IPR023408">
    <property type="entry name" value="MscS_beta-dom_sf"/>
</dbReference>
<keyword evidence="4 7" id="KW-0812">Transmembrane</keyword>
<accession>A0A8J6R660</accession>
<feature type="transmembrane region" description="Helical" evidence="7">
    <location>
        <begin position="100"/>
        <end position="128"/>
    </location>
</feature>
<evidence type="ECO:0000313" key="12">
    <source>
        <dbReference type="Proteomes" id="UP000632828"/>
    </source>
</evidence>
<evidence type="ECO:0000256" key="4">
    <source>
        <dbReference type="ARBA" id="ARBA00022692"/>
    </source>
</evidence>
<dbReference type="InterPro" id="IPR010920">
    <property type="entry name" value="LSM_dom_sf"/>
</dbReference>
<keyword evidence="5 7" id="KW-1133">Transmembrane helix</keyword>
<evidence type="ECO:0000259" key="10">
    <source>
        <dbReference type="Pfam" id="PF21088"/>
    </source>
</evidence>
<reference evidence="11" key="1">
    <citation type="submission" date="2020-09" db="EMBL/GenBank/DDBJ databases">
        <title>Pelobacter alkaliphilus sp. nov., a novel anaerobic arsenate-reducing bacterium from terrestrial mud volcano.</title>
        <authorList>
            <person name="Khomyakova M.A."/>
            <person name="Merkel A.Y."/>
            <person name="Slobodkin A.I."/>
        </authorList>
    </citation>
    <scope>NUCLEOTIDE SEQUENCE</scope>
    <source>
        <strain evidence="11">M08fum</strain>
    </source>
</reference>
<comment type="caution">
    <text evidence="11">The sequence shown here is derived from an EMBL/GenBank/DDBJ whole genome shotgun (WGS) entry which is preliminary data.</text>
</comment>
<dbReference type="SUPFAM" id="SSF82861">
    <property type="entry name" value="Mechanosensitive channel protein MscS (YggB), transmembrane region"/>
    <property type="match status" value="1"/>
</dbReference>
<dbReference type="GO" id="GO:0005886">
    <property type="term" value="C:plasma membrane"/>
    <property type="evidence" value="ECO:0007669"/>
    <property type="project" value="UniProtKB-SubCell"/>
</dbReference>
<evidence type="ECO:0000256" key="3">
    <source>
        <dbReference type="ARBA" id="ARBA00022475"/>
    </source>
</evidence>
<dbReference type="GO" id="GO:0008381">
    <property type="term" value="F:mechanosensitive monoatomic ion channel activity"/>
    <property type="evidence" value="ECO:0007669"/>
    <property type="project" value="UniProtKB-ARBA"/>
</dbReference>
<dbReference type="Gene3D" id="2.30.30.60">
    <property type="match status" value="1"/>
</dbReference>
<comment type="subcellular location">
    <subcellularLocation>
        <location evidence="1">Cell membrane</location>
        <topology evidence="1">Multi-pass membrane protein</topology>
    </subcellularLocation>
</comment>
<evidence type="ECO:0000256" key="5">
    <source>
        <dbReference type="ARBA" id="ARBA00022989"/>
    </source>
</evidence>
<evidence type="ECO:0000256" key="1">
    <source>
        <dbReference type="ARBA" id="ARBA00004651"/>
    </source>
</evidence>
<dbReference type="Pfam" id="PF21082">
    <property type="entry name" value="MS_channel_3rd"/>
    <property type="match status" value="1"/>
</dbReference>
<feature type="domain" description="Mechanosensitive ion channel MscS C-terminal" evidence="9">
    <location>
        <begin position="190"/>
        <end position="273"/>
    </location>
</feature>
<sequence length="303" mass="33933">MDNLKIILLWLWDILQWPMIETADTRITAWAILSFVVLVVGLLWFARKTQRWLAEGPLLRVRMSESARYSIGALVRYLILLIGLLIILQTVGIDLTTFNVLAGAIGIGVGFGLQNIVSNFIAGLIIMFERPVKMGDRIVVGGVEGNVVNIGARSTTVLDNDNIAVIVPNSKFITDDIVNWKYNNNEVRFRIPVSVAYGSDARQVEKLLLEIADQEDDVLKLPPPAVRFLEFGDNGLLFELRAWSSSLVDRKGKLISQLNFAIYERFNQEGIAFPFPQRDIHLRSGVLEVRRADSANPPESVSD</sequence>
<evidence type="ECO:0000256" key="2">
    <source>
        <dbReference type="ARBA" id="ARBA00008017"/>
    </source>
</evidence>
<dbReference type="InterPro" id="IPR049278">
    <property type="entry name" value="MS_channel_C"/>
</dbReference>
<feature type="transmembrane region" description="Helical" evidence="7">
    <location>
        <begin position="67"/>
        <end position="88"/>
    </location>
</feature>
<keyword evidence="6 7" id="KW-0472">Membrane</keyword>
<feature type="domain" description="Mechanosensitive ion channel MscS" evidence="8">
    <location>
        <begin position="115"/>
        <end position="181"/>
    </location>
</feature>
<dbReference type="Pfam" id="PF21088">
    <property type="entry name" value="MS_channel_1st"/>
    <property type="match status" value="1"/>
</dbReference>
<dbReference type="Gene3D" id="3.30.70.100">
    <property type="match status" value="1"/>
</dbReference>
<evidence type="ECO:0000256" key="7">
    <source>
        <dbReference type="SAM" id="Phobius"/>
    </source>
</evidence>
<evidence type="ECO:0000256" key="6">
    <source>
        <dbReference type="ARBA" id="ARBA00023136"/>
    </source>
</evidence>
<protein>
    <submittedName>
        <fullName evidence="11">Mechanosensitive ion channel</fullName>
    </submittedName>
</protein>
<keyword evidence="3" id="KW-1003">Cell membrane</keyword>
<dbReference type="InterPro" id="IPR006685">
    <property type="entry name" value="MscS_channel_2nd"/>
</dbReference>
<dbReference type="PANTHER" id="PTHR30347:SF1">
    <property type="entry name" value="MECHANOSENSITIVE CHANNEL MSCK"/>
    <property type="match status" value="1"/>
</dbReference>
<feature type="domain" description="Mechanosensitive ion channel transmembrane helices 2/3" evidence="10">
    <location>
        <begin position="74"/>
        <end position="114"/>
    </location>
</feature>
<dbReference type="RefSeq" id="WP_191156208.1">
    <property type="nucleotide sequence ID" value="NZ_JACWUN010000011.1"/>
</dbReference>
<keyword evidence="12" id="KW-1185">Reference proteome</keyword>
<name>A0A8J6R660_9BACT</name>
<dbReference type="Pfam" id="PF00924">
    <property type="entry name" value="MS_channel_2nd"/>
    <property type="match status" value="1"/>
</dbReference>
<feature type="transmembrane region" description="Helical" evidence="7">
    <location>
        <begin position="27"/>
        <end position="46"/>
    </location>
</feature>
<dbReference type="SUPFAM" id="SSF50182">
    <property type="entry name" value="Sm-like ribonucleoproteins"/>
    <property type="match status" value="1"/>
</dbReference>
<dbReference type="SUPFAM" id="SSF82689">
    <property type="entry name" value="Mechanosensitive channel protein MscS (YggB), C-terminal domain"/>
    <property type="match status" value="1"/>
</dbReference>
<dbReference type="InterPro" id="IPR011066">
    <property type="entry name" value="MscS_channel_C_sf"/>
</dbReference>
<dbReference type="EMBL" id="JACWUN010000011">
    <property type="protein sequence ID" value="MBD1401034.1"/>
    <property type="molecule type" value="Genomic_DNA"/>
</dbReference>
<dbReference type="InterPro" id="IPR052702">
    <property type="entry name" value="MscS-like_channel"/>
</dbReference>
<proteinExistence type="inferred from homology"/>
<comment type="similarity">
    <text evidence="2">Belongs to the MscS (TC 1.A.23) family.</text>
</comment>
<dbReference type="InterPro" id="IPR049142">
    <property type="entry name" value="MS_channel_1st"/>
</dbReference>
<dbReference type="Gene3D" id="1.10.287.1260">
    <property type="match status" value="1"/>
</dbReference>
<dbReference type="Proteomes" id="UP000632828">
    <property type="component" value="Unassembled WGS sequence"/>
</dbReference>
<gene>
    <name evidence="11" type="ORF">ICT70_10145</name>
</gene>
<evidence type="ECO:0000259" key="8">
    <source>
        <dbReference type="Pfam" id="PF00924"/>
    </source>
</evidence>
<dbReference type="PANTHER" id="PTHR30347">
    <property type="entry name" value="POTASSIUM CHANNEL RELATED"/>
    <property type="match status" value="1"/>
</dbReference>
<dbReference type="InterPro" id="IPR011014">
    <property type="entry name" value="MscS_channel_TM-2"/>
</dbReference>
<organism evidence="11 12">
    <name type="scientific">Pelovirga terrestris</name>
    <dbReference type="NCBI Taxonomy" id="2771352"/>
    <lineage>
        <taxon>Bacteria</taxon>
        <taxon>Pseudomonadati</taxon>
        <taxon>Thermodesulfobacteriota</taxon>
        <taxon>Desulfuromonadia</taxon>
        <taxon>Geobacterales</taxon>
        <taxon>Geobacteraceae</taxon>
        <taxon>Pelovirga</taxon>
    </lineage>
</organism>